<dbReference type="AlphaFoldDB" id="A0A3G2T345"/>
<dbReference type="RefSeq" id="WP_087554171.1">
    <property type="nucleotide sequence ID" value="NZ_CP033133.1"/>
</dbReference>
<gene>
    <name evidence="1" type="ORF">CDG68_11245</name>
</gene>
<accession>A0A3G2T345</accession>
<protein>
    <submittedName>
        <fullName evidence="1">Uncharacterized protein</fullName>
    </submittedName>
</protein>
<dbReference type="EMBL" id="CP033133">
    <property type="protein sequence ID" value="AYO54176.1"/>
    <property type="molecule type" value="Genomic_DNA"/>
</dbReference>
<proteinExistence type="predicted"/>
<dbReference type="Proteomes" id="UP000279962">
    <property type="component" value="Chromosome"/>
</dbReference>
<name>A0A3G2T345_9GAMM</name>
<reference evidence="1 2" key="1">
    <citation type="submission" date="2018-10" db="EMBL/GenBank/DDBJ databases">
        <title>The complete genome of Acinetobacter wuhouensis strain WCHAW010062.</title>
        <authorList>
            <person name="Hu Y."/>
            <person name="Long H."/>
            <person name="Feng Y."/>
            <person name="Zong Z."/>
        </authorList>
    </citation>
    <scope>NUCLEOTIDE SEQUENCE [LARGE SCALE GENOMIC DNA]</scope>
    <source>
        <strain evidence="1 2">WCHAW010062</strain>
    </source>
</reference>
<sequence>MTTNQHFQKAPEHKQIQWTQSWYEPALRSLASFLEVRKANLRKINRDVKQAAVARNEFIELLTNEHRLSVYQASEIVASLYRANKILMHGSFIYEMPEAGEL</sequence>
<evidence type="ECO:0000313" key="1">
    <source>
        <dbReference type="EMBL" id="AYO54176.1"/>
    </source>
</evidence>
<evidence type="ECO:0000313" key="2">
    <source>
        <dbReference type="Proteomes" id="UP000279962"/>
    </source>
</evidence>
<organism evidence="1 2">
    <name type="scientific">Acinetobacter wuhouensis</name>
    <dbReference type="NCBI Taxonomy" id="1879050"/>
    <lineage>
        <taxon>Bacteria</taxon>
        <taxon>Pseudomonadati</taxon>
        <taxon>Pseudomonadota</taxon>
        <taxon>Gammaproteobacteria</taxon>
        <taxon>Moraxellales</taxon>
        <taxon>Moraxellaceae</taxon>
        <taxon>Acinetobacter</taxon>
    </lineage>
</organism>